<keyword evidence="8" id="KW-0548">Nucleotidyltransferase</keyword>
<dbReference type="AlphaFoldDB" id="A0A699JW32"/>
<keyword evidence="2" id="KW-0479">Metal-binding</keyword>
<evidence type="ECO:0000313" key="13">
    <source>
        <dbReference type="EMBL" id="GFA56974.1"/>
    </source>
</evidence>
<proteinExistence type="predicted"/>
<accession>A0A699JW32</accession>
<protein>
    <submittedName>
        <fullName evidence="13">Ribonuclease H-like domain-containing protein</fullName>
    </submittedName>
</protein>
<comment type="caution">
    <text evidence="13">The sequence shown here is derived from an EMBL/GenBank/DDBJ whole genome shotgun (WGS) entry which is preliminary data.</text>
</comment>
<evidence type="ECO:0000256" key="8">
    <source>
        <dbReference type="ARBA" id="ARBA00022932"/>
    </source>
</evidence>
<dbReference type="GO" id="GO:0003887">
    <property type="term" value="F:DNA-directed DNA polymerase activity"/>
    <property type="evidence" value="ECO:0007669"/>
    <property type="project" value="UniProtKB-KW"/>
</dbReference>
<evidence type="ECO:0000259" key="11">
    <source>
        <dbReference type="Pfam" id="PF13976"/>
    </source>
</evidence>
<keyword evidence="4" id="KW-0378">Hydrolase</keyword>
<evidence type="ECO:0000256" key="7">
    <source>
        <dbReference type="ARBA" id="ARBA00022918"/>
    </source>
</evidence>
<evidence type="ECO:0000256" key="3">
    <source>
        <dbReference type="ARBA" id="ARBA00022759"/>
    </source>
</evidence>
<dbReference type="PANTHER" id="PTHR42648:SF11">
    <property type="entry name" value="TRANSPOSON TY4-P GAG-POL POLYPROTEIN"/>
    <property type="match status" value="1"/>
</dbReference>
<evidence type="ECO:0000256" key="6">
    <source>
        <dbReference type="ARBA" id="ARBA00022908"/>
    </source>
</evidence>
<dbReference type="GO" id="GO:0003964">
    <property type="term" value="F:RNA-directed DNA polymerase activity"/>
    <property type="evidence" value="ECO:0007669"/>
    <property type="project" value="UniProtKB-KW"/>
</dbReference>
<evidence type="ECO:0000256" key="9">
    <source>
        <dbReference type="ARBA" id="ARBA00023172"/>
    </source>
</evidence>
<organism evidence="13">
    <name type="scientific">Tanacetum cinerariifolium</name>
    <name type="common">Dalmatian daisy</name>
    <name type="synonym">Chrysanthemum cinerariifolium</name>
    <dbReference type="NCBI Taxonomy" id="118510"/>
    <lineage>
        <taxon>Eukaryota</taxon>
        <taxon>Viridiplantae</taxon>
        <taxon>Streptophyta</taxon>
        <taxon>Embryophyta</taxon>
        <taxon>Tracheophyta</taxon>
        <taxon>Spermatophyta</taxon>
        <taxon>Magnoliopsida</taxon>
        <taxon>eudicotyledons</taxon>
        <taxon>Gunneridae</taxon>
        <taxon>Pentapetalae</taxon>
        <taxon>asterids</taxon>
        <taxon>campanulids</taxon>
        <taxon>Asterales</taxon>
        <taxon>Asteraceae</taxon>
        <taxon>Asteroideae</taxon>
        <taxon>Anthemideae</taxon>
        <taxon>Anthemidinae</taxon>
        <taxon>Tanacetum</taxon>
    </lineage>
</organism>
<evidence type="ECO:0000256" key="2">
    <source>
        <dbReference type="ARBA" id="ARBA00022723"/>
    </source>
</evidence>
<feature type="region of interest" description="Disordered" evidence="10">
    <location>
        <begin position="481"/>
        <end position="509"/>
    </location>
</feature>
<name>A0A699JW32_TANCI</name>
<evidence type="ECO:0000256" key="1">
    <source>
        <dbReference type="ARBA" id="ARBA00022722"/>
    </source>
</evidence>
<dbReference type="GO" id="GO:0006310">
    <property type="term" value="P:DNA recombination"/>
    <property type="evidence" value="ECO:0007669"/>
    <property type="project" value="UniProtKB-KW"/>
</dbReference>
<keyword evidence="8" id="KW-0239">DNA-directed DNA polymerase</keyword>
<evidence type="ECO:0000256" key="5">
    <source>
        <dbReference type="ARBA" id="ARBA00022842"/>
    </source>
</evidence>
<dbReference type="InterPro" id="IPR057670">
    <property type="entry name" value="SH3_retrovirus"/>
</dbReference>
<keyword evidence="8" id="KW-0808">Transferase</keyword>
<dbReference type="GO" id="GO:0004519">
    <property type="term" value="F:endonuclease activity"/>
    <property type="evidence" value="ECO:0007669"/>
    <property type="project" value="UniProtKB-KW"/>
</dbReference>
<dbReference type="InterPro" id="IPR039537">
    <property type="entry name" value="Retrotran_Ty1/copia-like"/>
</dbReference>
<keyword evidence="9" id="KW-0233">DNA recombination</keyword>
<keyword evidence="5" id="KW-0460">Magnesium</keyword>
<feature type="region of interest" description="Disordered" evidence="10">
    <location>
        <begin position="383"/>
        <end position="417"/>
    </location>
</feature>
<feature type="domain" description="GAG-pre-integrase" evidence="11">
    <location>
        <begin position="116"/>
        <end position="173"/>
    </location>
</feature>
<dbReference type="GO" id="GO:0046872">
    <property type="term" value="F:metal ion binding"/>
    <property type="evidence" value="ECO:0007669"/>
    <property type="project" value="UniProtKB-KW"/>
</dbReference>
<gene>
    <name evidence="13" type="ORF">Tci_628946</name>
</gene>
<keyword evidence="3" id="KW-0255">Endonuclease</keyword>
<evidence type="ECO:0000256" key="4">
    <source>
        <dbReference type="ARBA" id="ARBA00022801"/>
    </source>
</evidence>
<dbReference type="Pfam" id="PF25597">
    <property type="entry name" value="SH3_retrovirus"/>
    <property type="match status" value="1"/>
</dbReference>
<keyword evidence="7" id="KW-0695">RNA-directed DNA polymerase</keyword>
<dbReference type="GO" id="GO:0015074">
    <property type="term" value="P:DNA integration"/>
    <property type="evidence" value="ECO:0007669"/>
    <property type="project" value="UniProtKB-KW"/>
</dbReference>
<dbReference type="InterPro" id="IPR025724">
    <property type="entry name" value="GAG-pre-integrase_dom"/>
</dbReference>
<sequence>MTGNISYLSDFEAINRGYVAFGRNPKGDKITSKVKINTGKLDFDDVHFVKELKFNLFSVLQMCDMKNSVLFTDTECVVLSSDLKLPNENHVLLRVPRKNNIYNVDLKNIFPSGDLTCLFANATLDESNLWRRRLGHINFKTMNKLVKGNLARGSPSKLFENNHTCVACKKGKQHRASCKSKHVKGKIIQAARTMLADSLLPIPFWAKVVNTACYVQNRVLVTKPHNKTTYELLLGRTPSIGFMRPFRCPVTIFNTLDSLGKFDEKADEGFLVGYSVSSKAFRVFNSRTKIVQETLHINLLENQPNVVGNGPTWLFYIDTPTQSMNYQPVAARNQPNHNAGIKENLAAGKVGKDTESSQQYVLLPLWSTGSKDSQNTDADDAFNVKENESKVHVSPSSSDKPKKHDEKEKREAKGKSLVDLSTGVRDLSDEFEEFSINSTNWVNAASAPVTAIGPNLTNNTNNFNVVGSSDNTVSPNLEIGGKSSFVDPSQYTDDPDMPALEDIVYSDDE</sequence>
<dbReference type="EMBL" id="BKCJ010447362">
    <property type="protein sequence ID" value="GFA56974.1"/>
    <property type="molecule type" value="Genomic_DNA"/>
</dbReference>
<keyword evidence="6" id="KW-0229">DNA integration</keyword>
<feature type="domain" description="Retroviral polymerase SH3-like" evidence="12">
    <location>
        <begin position="254"/>
        <end position="303"/>
    </location>
</feature>
<evidence type="ECO:0000256" key="10">
    <source>
        <dbReference type="SAM" id="MobiDB-lite"/>
    </source>
</evidence>
<evidence type="ECO:0000259" key="12">
    <source>
        <dbReference type="Pfam" id="PF25597"/>
    </source>
</evidence>
<feature type="compositionally biased region" description="Basic and acidic residues" evidence="10">
    <location>
        <begin position="399"/>
        <end position="416"/>
    </location>
</feature>
<dbReference type="Pfam" id="PF13976">
    <property type="entry name" value="gag_pre-integrs"/>
    <property type="match status" value="1"/>
</dbReference>
<dbReference type="GO" id="GO:0016787">
    <property type="term" value="F:hydrolase activity"/>
    <property type="evidence" value="ECO:0007669"/>
    <property type="project" value="UniProtKB-KW"/>
</dbReference>
<reference evidence="13" key="1">
    <citation type="journal article" date="2019" name="Sci. Rep.">
        <title>Draft genome of Tanacetum cinerariifolium, the natural source of mosquito coil.</title>
        <authorList>
            <person name="Yamashiro T."/>
            <person name="Shiraishi A."/>
            <person name="Satake H."/>
            <person name="Nakayama K."/>
        </authorList>
    </citation>
    <scope>NUCLEOTIDE SEQUENCE</scope>
</reference>
<keyword evidence="1" id="KW-0540">Nuclease</keyword>
<dbReference type="PANTHER" id="PTHR42648">
    <property type="entry name" value="TRANSPOSASE, PUTATIVE-RELATED"/>
    <property type="match status" value="1"/>
</dbReference>